<dbReference type="GO" id="GO:0050661">
    <property type="term" value="F:NADP binding"/>
    <property type="evidence" value="ECO:0007669"/>
    <property type="project" value="InterPro"/>
</dbReference>
<dbReference type="Gene3D" id="3.40.50.720">
    <property type="entry name" value="NAD(P)-binding Rossmann-like Domain"/>
    <property type="match status" value="1"/>
</dbReference>
<dbReference type="Pfam" id="PF03446">
    <property type="entry name" value="NAD_binding_2"/>
    <property type="match status" value="1"/>
</dbReference>
<feature type="domain" description="3-hydroxyisobutyrate dehydrogenase-like NAD-binding" evidence="11">
    <location>
        <begin position="190"/>
        <end position="316"/>
    </location>
</feature>
<dbReference type="InterPro" id="IPR015815">
    <property type="entry name" value="HIBADH-related"/>
</dbReference>
<evidence type="ECO:0000256" key="9">
    <source>
        <dbReference type="RuleBase" id="RU910714"/>
    </source>
</evidence>
<dbReference type="Gene3D" id="1.10.1040.10">
    <property type="entry name" value="N-(1-d-carboxylethyl)-l-norvaline Dehydrogenase, domain 2"/>
    <property type="match status" value="1"/>
</dbReference>
<dbReference type="NCBIfam" id="TIGR01692">
    <property type="entry name" value="HIBADH"/>
    <property type="match status" value="1"/>
</dbReference>
<dbReference type="SUPFAM" id="SSF51735">
    <property type="entry name" value="NAD(P)-binding Rossmann-fold domains"/>
    <property type="match status" value="1"/>
</dbReference>
<dbReference type="Pfam" id="PF14833">
    <property type="entry name" value="NAD_binding_11"/>
    <property type="match status" value="1"/>
</dbReference>
<comment type="similarity">
    <text evidence="2">Belongs to the HIBADH-related family. 3-hydroxyisobutyrate dehydrogenase subfamily.</text>
</comment>
<dbReference type="PANTHER" id="PTHR22981">
    <property type="entry name" value="3-HYDROXYISOBUTYRATE DEHYDROGENASE-RELATED"/>
    <property type="match status" value="1"/>
</dbReference>
<dbReference type="Proteomes" id="UP001295684">
    <property type="component" value="Unassembled WGS sequence"/>
</dbReference>
<keyword evidence="13" id="KW-1185">Reference proteome</keyword>
<comment type="caution">
    <text evidence="12">The sequence shown here is derived from an EMBL/GenBank/DDBJ whole genome shotgun (WGS) entry which is preliminary data.</text>
</comment>
<dbReference type="AlphaFoldDB" id="A0AAD1XIN1"/>
<dbReference type="GO" id="GO:0008442">
    <property type="term" value="F:3-hydroxyisobutyrate dehydrogenase activity"/>
    <property type="evidence" value="ECO:0007669"/>
    <property type="project" value="UniProtKB-EC"/>
</dbReference>
<organism evidence="12 13">
    <name type="scientific">Euplotes crassus</name>
    <dbReference type="NCBI Taxonomy" id="5936"/>
    <lineage>
        <taxon>Eukaryota</taxon>
        <taxon>Sar</taxon>
        <taxon>Alveolata</taxon>
        <taxon>Ciliophora</taxon>
        <taxon>Intramacronucleata</taxon>
        <taxon>Spirotrichea</taxon>
        <taxon>Hypotrichia</taxon>
        <taxon>Euplotida</taxon>
        <taxon>Euplotidae</taxon>
        <taxon>Moneuplotes</taxon>
    </lineage>
</organism>
<dbReference type="InterPro" id="IPR029154">
    <property type="entry name" value="HIBADH-like_NADP-bd"/>
</dbReference>
<keyword evidence="6 9" id="KW-0520">NAD</keyword>
<evidence type="ECO:0000256" key="8">
    <source>
        <dbReference type="PIRSR" id="PIRSR000103-1"/>
    </source>
</evidence>
<dbReference type="SUPFAM" id="SSF48179">
    <property type="entry name" value="6-phosphogluconate dehydrogenase C-terminal domain-like"/>
    <property type="match status" value="1"/>
</dbReference>
<evidence type="ECO:0000256" key="6">
    <source>
        <dbReference type="ARBA" id="ARBA00023027"/>
    </source>
</evidence>
<evidence type="ECO:0000313" key="13">
    <source>
        <dbReference type="Proteomes" id="UP001295684"/>
    </source>
</evidence>
<proteinExistence type="inferred from homology"/>
<dbReference type="PROSITE" id="PS00895">
    <property type="entry name" value="3_HYDROXYISOBUT_DH"/>
    <property type="match status" value="1"/>
</dbReference>
<dbReference type="PANTHER" id="PTHR22981:SF7">
    <property type="entry name" value="3-HYDROXYISOBUTYRATE DEHYDROGENASE, MITOCHONDRIAL"/>
    <property type="match status" value="1"/>
</dbReference>
<evidence type="ECO:0000256" key="2">
    <source>
        <dbReference type="ARBA" id="ARBA00006013"/>
    </source>
</evidence>
<dbReference type="EMBL" id="CAMPGE010014786">
    <property type="protein sequence ID" value="CAI2373437.1"/>
    <property type="molecule type" value="Genomic_DNA"/>
</dbReference>
<evidence type="ECO:0000313" key="12">
    <source>
        <dbReference type="EMBL" id="CAI2373437.1"/>
    </source>
</evidence>
<comment type="catalytic activity">
    <reaction evidence="7 9">
        <text>3-hydroxy-2-methylpropanoate + NAD(+) = 2-methyl-3-oxopropanoate + NADH + H(+)</text>
        <dbReference type="Rhea" id="RHEA:17681"/>
        <dbReference type="ChEBI" id="CHEBI:11805"/>
        <dbReference type="ChEBI" id="CHEBI:15378"/>
        <dbReference type="ChEBI" id="CHEBI:57540"/>
        <dbReference type="ChEBI" id="CHEBI:57700"/>
        <dbReference type="ChEBI" id="CHEBI:57945"/>
        <dbReference type="EC" id="1.1.1.31"/>
    </reaction>
</comment>
<dbReference type="InterPro" id="IPR008927">
    <property type="entry name" value="6-PGluconate_DH-like_C_sf"/>
</dbReference>
<evidence type="ECO:0000259" key="10">
    <source>
        <dbReference type="Pfam" id="PF03446"/>
    </source>
</evidence>
<evidence type="ECO:0000256" key="5">
    <source>
        <dbReference type="ARBA" id="ARBA00023002"/>
    </source>
</evidence>
<dbReference type="InterPro" id="IPR013328">
    <property type="entry name" value="6PGD_dom2"/>
</dbReference>
<dbReference type="PIRSF" id="PIRSF000103">
    <property type="entry name" value="HIBADH"/>
    <property type="match status" value="1"/>
</dbReference>
<reference evidence="12" key="1">
    <citation type="submission" date="2023-07" db="EMBL/GenBank/DDBJ databases">
        <authorList>
            <consortium name="AG Swart"/>
            <person name="Singh M."/>
            <person name="Singh A."/>
            <person name="Seah K."/>
            <person name="Emmerich C."/>
        </authorList>
    </citation>
    <scope>NUCLEOTIDE SEQUENCE</scope>
    <source>
        <strain evidence="12">DP1</strain>
    </source>
</reference>
<evidence type="ECO:0000256" key="3">
    <source>
        <dbReference type="ARBA" id="ARBA00012991"/>
    </source>
</evidence>
<feature type="active site" evidence="8">
    <location>
        <position position="196"/>
    </location>
</feature>
<dbReference type="EC" id="1.1.1.31" evidence="3 9"/>
<dbReference type="InterPro" id="IPR011548">
    <property type="entry name" value="HIBADH"/>
</dbReference>
<feature type="domain" description="6-phosphogluconate dehydrogenase NADP-binding" evidence="10">
    <location>
        <begin position="28"/>
        <end position="187"/>
    </location>
</feature>
<evidence type="ECO:0000259" key="11">
    <source>
        <dbReference type="Pfam" id="PF14833"/>
    </source>
</evidence>
<dbReference type="InterPro" id="IPR006115">
    <property type="entry name" value="6PGDH_NADP-bd"/>
</dbReference>
<dbReference type="GO" id="GO:0051287">
    <property type="term" value="F:NAD binding"/>
    <property type="evidence" value="ECO:0007669"/>
    <property type="project" value="InterPro"/>
</dbReference>
<gene>
    <name evidence="12" type="ORF">ECRASSUSDP1_LOCUS14783</name>
</gene>
<name>A0AAD1XIN1_EUPCR</name>
<keyword evidence="5 9" id="KW-0560">Oxidoreductase</keyword>
<sequence length="322" mass="34455">MFNRSAHFASKRLSTLSKAAFSSCGGRDVGFIGLGNMGIHMVRHCINNGNNLTVFDVNEKVLQQAEQMGAKVATSVKEVAQGRDVVMTIVPNTEIVQELRLGTDGIFENAREGALIIDSSTISPTASAEMSEHGEKIGLRVVDAPVCGAQPGAMAGTLTFLVGCKDEYFEDCKSFLPSMGKKIYHTGAPGTGQVAKICNNLMLAIQMVAVSEGISLGEKLGLDPKILEQVIGDSTAACWAMNLYNPKPGVKENVPSANEYNGGFATSLMKKDLNLALDGASSVDLHLGFVSKAKEYLTEVEKLGKGEKDFGYVYQYVKDLKS</sequence>
<dbReference type="FunFam" id="1.10.1040.10:FF:000006">
    <property type="entry name" value="3-hydroxyisobutyrate dehydrogenase"/>
    <property type="match status" value="1"/>
</dbReference>
<keyword evidence="4 9" id="KW-0101">Branched-chain amino acid catabolism</keyword>
<dbReference type="InterPro" id="IPR036291">
    <property type="entry name" value="NAD(P)-bd_dom_sf"/>
</dbReference>
<evidence type="ECO:0000256" key="1">
    <source>
        <dbReference type="ARBA" id="ARBA00005109"/>
    </source>
</evidence>
<evidence type="ECO:0000256" key="4">
    <source>
        <dbReference type="ARBA" id="ARBA00022456"/>
    </source>
</evidence>
<evidence type="ECO:0000256" key="7">
    <source>
        <dbReference type="ARBA" id="ARBA00049197"/>
    </source>
</evidence>
<dbReference type="InterPro" id="IPR002204">
    <property type="entry name" value="3-OH-isobutyrate_DH-rel_CS"/>
</dbReference>
<accession>A0AAD1XIN1</accession>
<dbReference type="GO" id="GO:0009083">
    <property type="term" value="P:branched-chain amino acid catabolic process"/>
    <property type="evidence" value="ECO:0007669"/>
    <property type="project" value="UniProtKB-KW"/>
</dbReference>
<protein>
    <recommendedName>
        <fullName evidence="3 9">3-hydroxyisobutyrate dehydrogenase</fullName>
        <shortName evidence="9">HIBADH</shortName>
        <ecNumber evidence="3 9">1.1.1.31</ecNumber>
    </recommendedName>
</protein>
<comment type="pathway">
    <text evidence="1 9">Amino-acid degradation; L-valine degradation.</text>
</comment>